<comment type="subcellular location">
    <subcellularLocation>
        <location evidence="1">Membrane</location>
        <topology evidence="1">Single-pass type I membrane protein</topology>
    </subcellularLocation>
</comment>
<keyword evidence="4" id="KW-1133">Transmembrane helix</keyword>
<keyword evidence="4" id="KW-0472">Membrane</keyword>
<feature type="signal peptide" evidence="6">
    <location>
        <begin position="1"/>
        <end position="23"/>
    </location>
</feature>
<feature type="compositionally biased region" description="Polar residues" evidence="5">
    <location>
        <begin position="120"/>
        <end position="155"/>
    </location>
</feature>
<dbReference type="InterPro" id="IPR031152">
    <property type="entry name" value="PLXDC"/>
</dbReference>
<dbReference type="EMBL" id="GAMD01002142">
    <property type="protein sequence ID" value="JAA99448.1"/>
    <property type="molecule type" value="mRNA"/>
</dbReference>
<dbReference type="VEuPathDB" id="VectorBase:AAQUA_001979"/>
<evidence type="ECO:0000256" key="3">
    <source>
        <dbReference type="ARBA" id="ARBA00022729"/>
    </source>
</evidence>
<organism evidence="7">
    <name type="scientific">Anopheles aquasalis</name>
    <name type="common">Malaria mosquito</name>
    <dbReference type="NCBI Taxonomy" id="42839"/>
    <lineage>
        <taxon>Eukaryota</taxon>
        <taxon>Metazoa</taxon>
        <taxon>Ecdysozoa</taxon>
        <taxon>Arthropoda</taxon>
        <taxon>Hexapoda</taxon>
        <taxon>Insecta</taxon>
        <taxon>Pterygota</taxon>
        <taxon>Neoptera</taxon>
        <taxon>Endopterygota</taxon>
        <taxon>Diptera</taxon>
        <taxon>Nematocera</taxon>
        <taxon>Culicoidea</taxon>
        <taxon>Culicidae</taxon>
        <taxon>Anophelinae</taxon>
        <taxon>Anopheles</taxon>
    </lineage>
</organism>
<name>T1E8I7_ANOAQ</name>
<evidence type="ECO:0000256" key="6">
    <source>
        <dbReference type="SAM" id="SignalP"/>
    </source>
</evidence>
<sequence length="340" mass="38331">MPPSVKLCLLLIAFSHHIPNGVCFKEPRKYLPNDLAGMSSTIDTESSFKITDNFADSNPISRSVVPLNQNKMSHTKLKLQNENLNGKKLTARLSSVADNIQFEAEQRKGDVPSVTTTTTRGTPMQGNEQTNVPRTNNESTVNKNLTKTLDSTGNDKISESIDFDSPEPSEAEMNSTLKEHNITKSFEDNHLYYKSSWANERKISDEFWEKHASNLTVNKLLSNSHRRATTMLLSFDFPYYGFPIRNITIASGGFLYTGDYVHSWLASTQYIAPLMANFDTALSDSSFVKYSDDGQSFTVVWENVFLQDRPNNGSFTFSVMLNKSGDIVFAYKKFRSIFNK</sequence>
<feature type="compositionally biased region" description="Acidic residues" evidence="5">
    <location>
        <begin position="161"/>
        <end position="170"/>
    </location>
</feature>
<keyword evidence="3 6" id="KW-0732">Signal</keyword>
<reference evidence="7" key="1">
    <citation type="submission" date="2013-07" db="EMBL/GenBank/DDBJ databases">
        <title>Transcriptome sequencing and developmental regulation of gene expression in Anopheles aquasalis.</title>
        <authorList>
            <consortium name="Brazilian Malaria Network (MCT/CNPq/MS/SCTIE/DECIT/PRONEX 555648/2009-5) and Research Network on Bioactive Molecules from Arthropod Vectors (NAP-MOBIARVE"/>
            <consortium name="University of Sao Paulo)"/>
            <person name="Marinotti O."/>
            <person name="Ribeiro J.M.C."/>
            <person name="Costa-da-Silva A.L."/>
            <person name="Silva M.C.P."/>
            <person name="Lopes A.R."/>
            <person name="Barros M.S."/>
            <person name="Sa-Nunes A."/>
            <person name="Konjin B.B."/>
            <person name="Carvalho E."/>
            <person name="Suesdek L."/>
            <person name="Silva-Neto M.A.C."/>
            <person name="Capurro M.L."/>
        </authorList>
    </citation>
    <scope>NUCLEOTIDE SEQUENCE</scope>
    <source>
        <tissue evidence="7">Whole body</tissue>
    </source>
</reference>
<proteinExistence type="evidence at transcript level"/>
<evidence type="ECO:0000256" key="1">
    <source>
        <dbReference type="ARBA" id="ARBA00004479"/>
    </source>
</evidence>
<feature type="chain" id="PRO_5004575311" evidence="6">
    <location>
        <begin position="24"/>
        <end position="340"/>
    </location>
</feature>
<dbReference type="PANTHER" id="PTHR13055">
    <property type="entry name" value="TUMOR ENDOTHELIAL MARKER 7 RELATED"/>
    <property type="match status" value="1"/>
</dbReference>
<protein>
    <submittedName>
        <fullName evidence="7">Putative extracellular protein tem7</fullName>
    </submittedName>
</protein>
<evidence type="ECO:0000256" key="4">
    <source>
        <dbReference type="ARBA" id="ARBA00022989"/>
    </source>
</evidence>
<accession>T1E8I7</accession>
<feature type="region of interest" description="Disordered" evidence="5">
    <location>
        <begin position="107"/>
        <end position="173"/>
    </location>
</feature>
<evidence type="ECO:0000313" key="7">
    <source>
        <dbReference type="EMBL" id="JAA99448.1"/>
    </source>
</evidence>
<dbReference type="GO" id="GO:0016020">
    <property type="term" value="C:membrane"/>
    <property type="evidence" value="ECO:0007669"/>
    <property type="project" value="UniProtKB-SubCell"/>
</dbReference>
<dbReference type="AlphaFoldDB" id="T1E8I7"/>
<evidence type="ECO:0000256" key="5">
    <source>
        <dbReference type="SAM" id="MobiDB-lite"/>
    </source>
</evidence>
<evidence type="ECO:0000256" key="2">
    <source>
        <dbReference type="ARBA" id="ARBA00022692"/>
    </source>
</evidence>
<keyword evidence="2" id="KW-0812">Transmembrane</keyword>
<dbReference type="PANTHER" id="PTHR13055:SF12">
    <property type="entry name" value="LD40707P"/>
    <property type="match status" value="1"/>
</dbReference>